<keyword evidence="5" id="KW-0472">Membrane</keyword>
<keyword evidence="5" id="KW-1133">Transmembrane helix</keyword>
<evidence type="ECO:0000256" key="1">
    <source>
        <dbReference type="ARBA" id="ARBA00007754"/>
    </source>
</evidence>
<proteinExistence type="inferred from homology"/>
<dbReference type="InterPro" id="IPR022790">
    <property type="entry name" value="GH26_dom"/>
</dbReference>
<comment type="similarity">
    <text evidence="1 4">Belongs to the glycosyl hydrolase 26 family.</text>
</comment>
<evidence type="ECO:0000256" key="2">
    <source>
        <dbReference type="ARBA" id="ARBA00022801"/>
    </source>
</evidence>
<dbReference type="RefSeq" id="WP_274264555.1">
    <property type="nucleotide sequence ID" value="NZ_JAQZCI010000002.1"/>
</dbReference>
<keyword evidence="6" id="KW-0732">Signal</keyword>
<evidence type="ECO:0000256" key="5">
    <source>
        <dbReference type="SAM" id="Phobius"/>
    </source>
</evidence>
<evidence type="ECO:0000313" key="8">
    <source>
        <dbReference type="EMBL" id="MDD7962629.1"/>
    </source>
</evidence>
<feature type="transmembrane region" description="Helical" evidence="5">
    <location>
        <begin position="453"/>
        <end position="475"/>
    </location>
</feature>
<comment type="caution">
    <text evidence="8">The sequence shown here is derived from an EMBL/GenBank/DDBJ whole genome shotgun (WGS) entry which is preliminary data.</text>
</comment>
<dbReference type="InterPro" id="IPR000805">
    <property type="entry name" value="Glyco_hydro_26"/>
</dbReference>
<dbReference type="Proteomes" id="UP001218170">
    <property type="component" value="Unassembled WGS sequence"/>
</dbReference>
<evidence type="ECO:0000259" key="7">
    <source>
        <dbReference type="PROSITE" id="PS51764"/>
    </source>
</evidence>
<feature type="transmembrane region" description="Helical" evidence="5">
    <location>
        <begin position="629"/>
        <end position="650"/>
    </location>
</feature>
<name>A0ABT5SIJ9_9MICO</name>
<dbReference type="PROSITE" id="PS51764">
    <property type="entry name" value="GH26"/>
    <property type="match status" value="1"/>
</dbReference>
<evidence type="ECO:0000256" key="4">
    <source>
        <dbReference type="PROSITE-ProRule" id="PRU01100"/>
    </source>
</evidence>
<evidence type="ECO:0000313" key="9">
    <source>
        <dbReference type="Proteomes" id="UP001218170"/>
    </source>
</evidence>
<feature type="transmembrane region" description="Helical" evidence="5">
    <location>
        <begin position="413"/>
        <end position="432"/>
    </location>
</feature>
<sequence length="833" mass="91962">MPARLKRAIGGMLSAIGLAVAVMLIAAPAAQAAADDPADVSADDGLWWGAELDWGADGPDGYADRLGETPAMYSIRLSYPLDERARQDWMRAATSASAQGAVLVLSMEPRTILGDLTRDDAIAFNEMLERINRDYDTHQLVRFAPEMNGSWEEWGQQPREFVRAFETVADVVHDGASDAEMVWAPSYGAGYPFERADGRLEELTATDRRLLDTDGDGLLTEADDPYGPYFPDPDAVDRVGLTMFYFGKGEAGAAAGRDVPLQGNEAPEPGEVAERFAERWGYTVPQPASFYDRFAVDEDRPLLLDTGALYDFALTGDSELAVKQGWWRQVLAEAASHPRLNAITWLETVRTEAEAGAKEVDWRVTASSELAGALRTDLDAAGVRWGPITQVITPQEGSASTVQVRQGNDEMNWITGSAAVLAIAFLLSGVIGRLRPAWRYPDDSATRDLRIDMVRGFVIIVVVVTHIEVLSPYSLASLNVIGAITGAELFVLLSGIVLGMVFPAAVRRGGEWAAAVGAWARARKQYLVALAVILIVFILSFVPFIDATPVTTFTDRGTGADGEATTGRVYDLYPNADRLLDYPPPWYAVRQFLLLEMGPWPFNIMGLFVVLSLAYPAIMWLIKRRMWWLVLALSWGLYAVHVFVPGFAPLPSQFNAVFPLLAWQVLFTHGLVIGYYRRQIIATLTSRPGKILVGLFVVAYAGFLVYLWAGDRYGFTPTPFPADLYAMLYDSGYQRIDLNWGRLIDLPLVLVSSYAVLTVAWKPIDRIMGWLWIPLGQASLYVFIVHVFFVLAVANIPGLDRQSFWQGTLIHTAVIAIILLMVKRKFLFSVIPR</sequence>
<dbReference type="PANTHER" id="PTHR40079">
    <property type="entry name" value="MANNAN ENDO-1,4-BETA-MANNOSIDASE E-RELATED"/>
    <property type="match status" value="1"/>
</dbReference>
<feature type="domain" description="GH26" evidence="7">
    <location>
        <begin position="28"/>
        <end position="375"/>
    </location>
</feature>
<feature type="transmembrane region" description="Helical" evidence="5">
    <location>
        <begin position="600"/>
        <end position="622"/>
    </location>
</feature>
<accession>A0ABT5SIJ9</accession>
<dbReference type="Gene3D" id="3.20.20.80">
    <property type="entry name" value="Glycosidases"/>
    <property type="match status" value="1"/>
</dbReference>
<feature type="transmembrane region" description="Helical" evidence="5">
    <location>
        <begin position="770"/>
        <end position="792"/>
    </location>
</feature>
<keyword evidence="9" id="KW-1185">Reference proteome</keyword>
<evidence type="ECO:0000256" key="3">
    <source>
        <dbReference type="ARBA" id="ARBA00023295"/>
    </source>
</evidence>
<keyword evidence="5" id="KW-0812">Transmembrane</keyword>
<feature type="transmembrane region" description="Helical" evidence="5">
    <location>
        <begin position="804"/>
        <end position="822"/>
    </location>
</feature>
<protein>
    <submittedName>
        <fullName evidence="8">OpgC domain-containing protein</fullName>
    </submittedName>
</protein>
<feature type="transmembrane region" description="Helical" evidence="5">
    <location>
        <begin position="688"/>
        <end position="709"/>
    </location>
</feature>
<comment type="caution">
    <text evidence="4">Lacks conserved residue(s) required for the propagation of feature annotation.</text>
</comment>
<feature type="transmembrane region" description="Helical" evidence="5">
    <location>
        <begin position="740"/>
        <end position="761"/>
    </location>
</feature>
<feature type="transmembrane region" description="Helical" evidence="5">
    <location>
        <begin position="526"/>
        <end position="545"/>
    </location>
</feature>
<dbReference type="Pfam" id="PF10129">
    <property type="entry name" value="OpgC_C"/>
    <property type="match status" value="1"/>
</dbReference>
<dbReference type="InterPro" id="IPR017853">
    <property type="entry name" value="GH"/>
</dbReference>
<keyword evidence="3" id="KW-0326">Glycosidase</keyword>
<dbReference type="PANTHER" id="PTHR40079:SF4">
    <property type="entry name" value="GH26 DOMAIN-CONTAINING PROTEIN-RELATED"/>
    <property type="match status" value="1"/>
</dbReference>
<evidence type="ECO:0000256" key="6">
    <source>
        <dbReference type="SAM" id="SignalP"/>
    </source>
</evidence>
<feature type="transmembrane region" description="Helical" evidence="5">
    <location>
        <begin position="481"/>
        <end position="506"/>
    </location>
</feature>
<reference evidence="8 9" key="1">
    <citation type="submission" date="2023-02" db="EMBL/GenBank/DDBJ databases">
        <title>Study of novel species of the Microbacterium genus.</title>
        <authorList>
            <person name="Arroyo-Herrera I."/>
            <person name="Roman-Ponce B."/>
            <person name="Vasquez-Murrieta M.S."/>
        </authorList>
    </citation>
    <scope>NUCLEOTIDE SEQUENCE [LARGE SCALE GENOMIC DNA]</scope>
    <source>
        <strain evidence="8 9">NE1TT3</strain>
    </source>
</reference>
<keyword evidence="2" id="KW-0378">Hydrolase</keyword>
<organism evidence="8 9">
    <name type="scientific">Microbacterium thalli</name>
    <dbReference type="NCBI Taxonomy" id="3027921"/>
    <lineage>
        <taxon>Bacteria</taxon>
        <taxon>Bacillati</taxon>
        <taxon>Actinomycetota</taxon>
        <taxon>Actinomycetes</taxon>
        <taxon>Micrococcales</taxon>
        <taxon>Microbacteriaceae</taxon>
        <taxon>Microbacterium</taxon>
    </lineage>
</organism>
<dbReference type="EMBL" id="JAQZCI010000002">
    <property type="protein sequence ID" value="MDD7962629.1"/>
    <property type="molecule type" value="Genomic_DNA"/>
</dbReference>
<gene>
    <name evidence="8" type="primary">opgC</name>
    <name evidence="8" type="ORF">PUW80_09740</name>
</gene>
<dbReference type="SUPFAM" id="SSF51445">
    <property type="entry name" value="(Trans)glycosidases"/>
    <property type="match status" value="1"/>
</dbReference>
<feature type="chain" id="PRO_5047491693" evidence="6">
    <location>
        <begin position="33"/>
        <end position="833"/>
    </location>
</feature>
<feature type="signal peptide" evidence="6">
    <location>
        <begin position="1"/>
        <end position="32"/>
    </location>
</feature>
<dbReference type="InterPro" id="IPR014550">
    <property type="entry name" value="UCP028704_OpgC"/>
</dbReference>
<feature type="transmembrane region" description="Helical" evidence="5">
    <location>
        <begin position="656"/>
        <end position="676"/>
    </location>
</feature>